<evidence type="ECO:0000256" key="1">
    <source>
        <dbReference type="SAM" id="MobiDB-lite"/>
    </source>
</evidence>
<protein>
    <submittedName>
        <fullName evidence="2">Uncharacterized protein</fullName>
    </submittedName>
</protein>
<feature type="compositionally biased region" description="Basic and acidic residues" evidence="1">
    <location>
        <begin position="1"/>
        <end position="17"/>
    </location>
</feature>
<feature type="region of interest" description="Disordered" evidence="1">
    <location>
        <begin position="60"/>
        <end position="94"/>
    </location>
</feature>
<organism evidence="2 3">
    <name type="scientific">Friedmanniella luteola</name>
    <dbReference type="NCBI Taxonomy" id="546871"/>
    <lineage>
        <taxon>Bacteria</taxon>
        <taxon>Bacillati</taxon>
        <taxon>Actinomycetota</taxon>
        <taxon>Actinomycetes</taxon>
        <taxon>Propionibacteriales</taxon>
        <taxon>Nocardioidaceae</taxon>
        <taxon>Friedmanniella</taxon>
    </lineage>
</organism>
<feature type="compositionally biased region" description="Basic and acidic residues" evidence="1">
    <location>
        <begin position="79"/>
        <end position="94"/>
    </location>
</feature>
<sequence>MSKLDAQRAMREARYARDNASGPTRREAAAAAAAGTPTAPAAAAPVAGRTKPVQAAKAVPAAAAPTGERCGHKSMNGRECTREAGHPEKSHRYG</sequence>
<reference evidence="2 3" key="1">
    <citation type="submission" date="2016-10" db="EMBL/GenBank/DDBJ databases">
        <authorList>
            <person name="de Groot N.N."/>
        </authorList>
    </citation>
    <scope>NUCLEOTIDE SEQUENCE [LARGE SCALE GENOMIC DNA]</scope>
    <source>
        <strain evidence="2 3">DSM 21741</strain>
    </source>
</reference>
<accession>A0A1H1RU29</accession>
<dbReference type="Proteomes" id="UP000199092">
    <property type="component" value="Chromosome I"/>
</dbReference>
<dbReference type="RefSeq" id="WP_091411888.1">
    <property type="nucleotide sequence ID" value="NZ_LT629749.1"/>
</dbReference>
<dbReference type="AlphaFoldDB" id="A0A1H1RU29"/>
<name>A0A1H1RU29_9ACTN</name>
<feature type="region of interest" description="Disordered" evidence="1">
    <location>
        <begin position="1"/>
        <end position="37"/>
    </location>
</feature>
<evidence type="ECO:0000313" key="2">
    <source>
        <dbReference type="EMBL" id="SDS39213.1"/>
    </source>
</evidence>
<keyword evidence="3" id="KW-1185">Reference proteome</keyword>
<evidence type="ECO:0000313" key="3">
    <source>
        <dbReference type="Proteomes" id="UP000199092"/>
    </source>
</evidence>
<gene>
    <name evidence="2" type="ORF">SAMN04488543_1647</name>
</gene>
<proteinExistence type="predicted"/>
<dbReference type="EMBL" id="LT629749">
    <property type="protein sequence ID" value="SDS39213.1"/>
    <property type="molecule type" value="Genomic_DNA"/>
</dbReference>